<gene>
    <name evidence="1" type="ORF">Tco_1091417</name>
</gene>
<protein>
    <submittedName>
        <fullName evidence="1">Uncharacterized protein</fullName>
    </submittedName>
</protein>
<accession>A0ABQ5I857</accession>
<name>A0ABQ5I857_9ASTR</name>
<evidence type="ECO:0000313" key="1">
    <source>
        <dbReference type="EMBL" id="GJT95899.1"/>
    </source>
</evidence>
<reference evidence="1" key="2">
    <citation type="submission" date="2022-01" db="EMBL/GenBank/DDBJ databases">
        <authorList>
            <person name="Yamashiro T."/>
            <person name="Shiraishi A."/>
            <person name="Satake H."/>
            <person name="Nakayama K."/>
        </authorList>
    </citation>
    <scope>NUCLEOTIDE SEQUENCE</scope>
</reference>
<evidence type="ECO:0000313" key="2">
    <source>
        <dbReference type="Proteomes" id="UP001151760"/>
    </source>
</evidence>
<sequence length="218" mass="25220">MIAIIFVGLRELMGYFGGVCLVIKERMFEKRKDFDFNFMDFKTSVLFFASFSLELYYLIKRRISLASEKGMSLLLCWLDSRTHNQSLLLQYSRDGYVIEGELKEYEDSCEKSSVQIKFKVKDFIQAIKESSCKRRSKLAFENADFEFESRVDTFRDKEIYLAMKNDDEVYNALLVAKDAKRGEESKLLALTELIVKGLEDIHTLELDLEILGGDGNGV</sequence>
<reference evidence="1" key="1">
    <citation type="journal article" date="2022" name="Int. J. Mol. Sci.">
        <title>Draft Genome of Tanacetum Coccineum: Genomic Comparison of Closely Related Tanacetum-Family Plants.</title>
        <authorList>
            <person name="Yamashiro T."/>
            <person name="Shiraishi A."/>
            <person name="Nakayama K."/>
            <person name="Satake H."/>
        </authorList>
    </citation>
    <scope>NUCLEOTIDE SEQUENCE</scope>
</reference>
<proteinExistence type="predicted"/>
<comment type="caution">
    <text evidence="1">The sequence shown here is derived from an EMBL/GenBank/DDBJ whole genome shotgun (WGS) entry which is preliminary data.</text>
</comment>
<dbReference type="EMBL" id="BQNB010020432">
    <property type="protein sequence ID" value="GJT95899.1"/>
    <property type="molecule type" value="Genomic_DNA"/>
</dbReference>
<organism evidence="1 2">
    <name type="scientific">Tanacetum coccineum</name>
    <dbReference type="NCBI Taxonomy" id="301880"/>
    <lineage>
        <taxon>Eukaryota</taxon>
        <taxon>Viridiplantae</taxon>
        <taxon>Streptophyta</taxon>
        <taxon>Embryophyta</taxon>
        <taxon>Tracheophyta</taxon>
        <taxon>Spermatophyta</taxon>
        <taxon>Magnoliopsida</taxon>
        <taxon>eudicotyledons</taxon>
        <taxon>Gunneridae</taxon>
        <taxon>Pentapetalae</taxon>
        <taxon>asterids</taxon>
        <taxon>campanulids</taxon>
        <taxon>Asterales</taxon>
        <taxon>Asteraceae</taxon>
        <taxon>Asteroideae</taxon>
        <taxon>Anthemideae</taxon>
        <taxon>Anthemidinae</taxon>
        <taxon>Tanacetum</taxon>
    </lineage>
</organism>
<keyword evidence="2" id="KW-1185">Reference proteome</keyword>
<dbReference type="Proteomes" id="UP001151760">
    <property type="component" value="Unassembled WGS sequence"/>
</dbReference>